<accession>A0AAF0EKJ9</accession>
<reference evidence="8" key="1">
    <citation type="submission" date="2023-03" db="EMBL/GenBank/DDBJ databases">
        <title>Mating type loci evolution in Malassezia.</title>
        <authorList>
            <person name="Coelho M.A."/>
        </authorList>
    </citation>
    <scope>NUCLEOTIDE SEQUENCE</scope>
    <source>
        <strain evidence="8">CBS 12830</strain>
    </source>
</reference>
<evidence type="ECO:0000313" key="8">
    <source>
        <dbReference type="EMBL" id="WFD23807.1"/>
    </source>
</evidence>
<dbReference type="PANTHER" id="PTHR10281">
    <property type="entry name" value="MEMBRANE-ASSOCIATED PROGESTERONE RECEPTOR COMPONENT-RELATED"/>
    <property type="match status" value="1"/>
</dbReference>
<gene>
    <name evidence="8" type="primary">DAP1</name>
    <name evidence="8" type="ORF">MEQU1_002501</name>
</gene>
<sequence>MGQIISALLPPILQHYFHAIYDNPVNLFLLTLLAPVAYYLFMIPEASSELSMPSVKEARNTHYNSQYSTLPSSHPESTEWTRYTPRTLALHDGTTPGEDGKESRILLAINGNVFDVTKGKNFYGPNGAYGNFAGRDASRGMAKQSFALGACLLLTQDMLTPLDQPIDTLSDLTDAERKNMADWETHFAGKYPIVGELVNEEAWAK</sequence>
<keyword evidence="2" id="KW-0349">Heme</keyword>
<evidence type="ECO:0000256" key="6">
    <source>
        <dbReference type="ARBA" id="ARBA00038357"/>
    </source>
</evidence>
<dbReference type="InterPro" id="IPR036400">
    <property type="entry name" value="Cyt_B5-like_heme/steroid_sf"/>
</dbReference>
<evidence type="ECO:0000256" key="2">
    <source>
        <dbReference type="ARBA" id="ARBA00022617"/>
    </source>
</evidence>
<dbReference type="GO" id="GO:0016020">
    <property type="term" value="C:membrane"/>
    <property type="evidence" value="ECO:0007669"/>
    <property type="project" value="TreeGrafter"/>
</dbReference>
<dbReference type="SMART" id="SM01117">
    <property type="entry name" value="Cyt-b5"/>
    <property type="match status" value="1"/>
</dbReference>
<comment type="similarity">
    <text evidence="6">Belongs to the cytochrome b5 family. MAPR subfamily.</text>
</comment>
<dbReference type="SUPFAM" id="SSF55856">
    <property type="entry name" value="Cytochrome b5-like heme/steroid binding domain"/>
    <property type="match status" value="1"/>
</dbReference>
<evidence type="ECO:0000313" key="9">
    <source>
        <dbReference type="Proteomes" id="UP001214415"/>
    </source>
</evidence>
<evidence type="ECO:0000256" key="3">
    <source>
        <dbReference type="ARBA" id="ARBA00022723"/>
    </source>
</evidence>
<evidence type="ECO:0000256" key="1">
    <source>
        <dbReference type="ARBA" id="ARBA00004240"/>
    </source>
</evidence>
<protein>
    <submittedName>
        <fullName evidence="8">Dihydrodipicolinate synthase</fullName>
    </submittedName>
</protein>
<dbReference type="InterPro" id="IPR001199">
    <property type="entry name" value="Cyt_B5-like_heme/steroid-bd"/>
</dbReference>
<dbReference type="AlphaFoldDB" id="A0AAF0EKJ9"/>
<keyword evidence="9" id="KW-1185">Reference proteome</keyword>
<dbReference type="GO" id="GO:0005783">
    <property type="term" value="C:endoplasmic reticulum"/>
    <property type="evidence" value="ECO:0007669"/>
    <property type="project" value="UniProtKB-SubCell"/>
</dbReference>
<comment type="subcellular location">
    <subcellularLocation>
        <location evidence="1">Endoplasmic reticulum</location>
    </subcellularLocation>
</comment>
<dbReference type="GO" id="GO:0020037">
    <property type="term" value="F:heme binding"/>
    <property type="evidence" value="ECO:0007669"/>
    <property type="project" value="UniProtKB-ARBA"/>
</dbReference>
<dbReference type="FunFam" id="3.10.120.10:FF:000003">
    <property type="entry name" value="membrane-associated progesterone receptor component 1"/>
    <property type="match status" value="1"/>
</dbReference>
<evidence type="ECO:0000259" key="7">
    <source>
        <dbReference type="SMART" id="SM01117"/>
    </source>
</evidence>
<keyword evidence="4" id="KW-0256">Endoplasmic reticulum</keyword>
<keyword evidence="5" id="KW-0408">Iron</keyword>
<dbReference type="PANTHER" id="PTHR10281:SF72">
    <property type="entry name" value="NEUDESIN"/>
    <property type="match status" value="1"/>
</dbReference>
<dbReference type="Proteomes" id="UP001214415">
    <property type="component" value="Chromosome 4"/>
</dbReference>
<dbReference type="Gene3D" id="3.10.120.10">
    <property type="entry name" value="Cytochrome b5-like heme/steroid binding domain"/>
    <property type="match status" value="1"/>
</dbReference>
<keyword evidence="3" id="KW-0479">Metal-binding</keyword>
<proteinExistence type="inferred from homology"/>
<dbReference type="EMBL" id="CP119903">
    <property type="protein sequence ID" value="WFD23807.1"/>
    <property type="molecule type" value="Genomic_DNA"/>
</dbReference>
<evidence type="ECO:0000256" key="5">
    <source>
        <dbReference type="ARBA" id="ARBA00023004"/>
    </source>
</evidence>
<dbReference type="Pfam" id="PF00173">
    <property type="entry name" value="Cyt-b5"/>
    <property type="match status" value="1"/>
</dbReference>
<feature type="domain" description="Cytochrome b5 heme-binding" evidence="7">
    <location>
        <begin position="83"/>
        <end position="198"/>
    </location>
</feature>
<name>A0AAF0EKJ9_9BASI</name>
<dbReference type="InterPro" id="IPR050577">
    <property type="entry name" value="MAPR/NEUFC/NENF-like"/>
</dbReference>
<dbReference type="GO" id="GO:0046872">
    <property type="term" value="F:metal ion binding"/>
    <property type="evidence" value="ECO:0007669"/>
    <property type="project" value="UniProtKB-KW"/>
</dbReference>
<evidence type="ECO:0000256" key="4">
    <source>
        <dbReference type="ARBA" id="ARBA00022824"/>
    </source>
</evidence>
<organism evidence="8 9">
    <name type="scientific">Malassezia equina</name>
    <dbReference type="NCBI Taxonomy" id="1381935"/>
    <lineage>
        <taxon>Eukaryota</taxon>
        <taxon>Fungi</taxon>
        <taxon>Dikarya</taxon>
        <taxon>Basidiomycota</taxon>
        <taxon>Ustilaginomycotina</taxon>
        <taxon>Malasseziomycetes</taxon>
        <taxon>Malasseziales</taxon>
        <taxon>Malasseziaceae</taxon>
        <taxon>Malassezia</taxon>
    </lineage>
</organism>